<reference evidence="1" key="1">
    <citation type="submission" date="2016-01" db="EMBL/GenBank/DDBJ databases">
        <authorList>
            <person name="Regsiter A."/>
            <person name="william w."/>
        </authorList>
    </citation>
    <scope>NUCLEOTIDE SEQUENCE</scope>
    <source>
        <strain evidence="1">NCPPB 1641</strain>
    </source>
</reference>
<evidence type="ECO:0000313" key="1">
    <source>
        <dbReference type="EMBL" id="CVI61619.1"/>
    </source>
</evidence>
<dbReference type="AlphaFoldDB" id="A0A1S7U402"/>
<gene>
    <name evidence="1" type="ORF">AGR7A_Lc20040</name>
</gene>
<proteinExistence type="predicted"/>
<keyword evidence="2" id="KW-1185">Reference proteome</keyword>
<organism evidence="1 2">
    <name type="scientific">Agrobacterium deltaense NCPPB 1641</name>
    <dbReference type="NCBI Taxonomy" id="1183425"/>
    <lineage>
        <taxon>Bacteria</taxon>
        <taxon>Pseudomonadati</taxon>
        <taxon>Pseudomonadota</taxon>
        <taxon>Alphaproteobacteria</taxon>
        <taxon>Hyphomicrobiales</taxon>
        <taxon>Rhizobiaceae</taxon>
        <taxon>Rhizobium/Agrobacterium group</taxon>
        <taxon>Agrobacterium</taxon>
    </lineage>
</organism>
<accession>A0A1S7U402</accession>
<dbReference type="EMBL" id="FCNP01000040">
    <property type="protein sequence ID" value="CVI61619.1"/>
    <property type="molecule type" value="Genomic_DNA"/>
</dbReference>
<comment type="caution">
    <text evidence="1">The sequence shown here is derived from an EMBL/GenBank/DDBJ whole genome shotgun (WGS) entry which is preliminary data.</text>
</comment>
<name>A0A1S7U402_9HYPH</name>
<evidence type="ECO:0000313" key="2">
    <source>
        <dbReference type="Proteomes" id="UP000192140"/>
    </source>
</evidence>
<protein>
    <submittedName>
        <fullName evidence="1">Uncharacterized protein</fullName>
    </submittedName>
</protein>
<dbReference type="Proteomes" id="UP000192140">
    <property type="component" value="Unassembled WGS sequence"/>
</dbReference>
<sequence length="40" mass="4477">MKIVKYLPEWGKWEALRASNPTLAKAQDLSSVILGPVPRI</sequence>